<dbReference type="CDD" id="cd03214">
    <property type="entry name" value="ABC_Iron-Siderophores_B12_Hemin"/>
    <property type="match status" value="1"/>
</dbReference>
<dbReference type="SUPFAM" id="SSF52540">
    <property type="entry name" value="P-loop containing nucleoside triphosphate hydrolases"/>
    <property type="match status" value="1"/>
</dbReference>
<dbReference type="InterPro" id="IPR027417">
    <property type="entry name" value="P-loop_NTPase"/>
</dbReference>
<gene>
    <name evidence="6" type="ORF">DC094_20670</name>
</gene>
<comment type="caution">
    <text evidence="6">The sequence shown here is derived from an EMBL/GenBank/DDBJ whole genome shotgun (WGS) entry which is preliminary data.</text>
</comment>
<proteinExistence type="inferred from homology"/>
<evidence type="ECO:0000256" key="2">
    <source>
        <dbReference type="ARBA" id="ARBA00022448"/>
    </source>
</evidence>
<dbReference type="InterPro" id="IPR003439">
    <property type="entry name" value="ABC_transporter-like_ATP-bd"/>
</dbReference>
<feature type="domain" description="ABC transporter" evidence="5">
    <location>
        <begin position="46"/>
        <end position="278"/>
    </location>
</feature>
<evidence type="ECO:0000256" key="4">
    <source>
        <dbReference type="ARBA" id="ARBA00022840"/>
    </source>
</evidence>
<dbReference type="InterPro" id="IPR017871">
    <property type="entry name" value="ABC_transporter-like_CS"/>
</dbReference>
<keyword evidence="2" id="KW-0813">Transport</keyword>
<keyword evidence="3" id="KW-0547">Nucleotide-binding</keyword>
<dbReference type="SMART" id="SM00382">
    <property type="entry name" value="AAA"/>
    <property type="match status" value="1"/>
</dbReference>
<accession>A0A2V1GNN0</accession>
<keyword evidence="4" id="KW-0067">ATP-binding</keyword>
<dbReference type="PROSITE" id="PS00211">
    <property type="entry name" value="ABC_TRANSPORTER_1"/>
    <property type="match status" value="1"/>
</dbReference>
<dbReference type="InterPro" id="IPR003593">
    <property type="entry name" value="AAA+_ATPase"/>
</dbReference>
<evidence type="ECO:0000256" key="3">
    <source>
        <dbReference type="ARBA" id="ARBA00022741"/>
    </source>
</evidence>
<organism evidence="6 7">
    <name type="scientific">Pelagibaculum spongiae</name>
    <dbReference type="NCBI Taxonomy" id="2080658"/>
    <lineage>
        <taxon>Bacteria</taxon>
        <taxon>Pseudomonadati</taxon>
        <taxon>Pseudomonadota</taxon>
        <taxon>Gammaproteobacteria</taxon>
        <taxon>Oceanospirillales</taxon>
        <taxon>Pelagibaculum</taxon>
    </lineage>
</organism>
<dbReference type="AlphaFoldDB" id="A0A2V1GNN0"/>
<protein>
    <recommendedName>
        <fullName evidence="5">ABC transporter domain-containing protein</fullName>
    </recommendedName>
</protein>
<dbReference type="EMBL" id="QDDL01000014">
    <property type="protein sequence ID" value="PVZ63937.1"/>
    <property type="molecule type" value="Genomic_DNA"/>
</dbReference>
<dbReference type="GO" id="GO:0016887">
    <property type="term" value="F:ATP hydrolysis activity"/>
    <property type="evidence" value="ECO:0007669"/>
    <property type="project" value="InterPro"/>
</dbReference>
<dbReference type="FunFam" id="3.40.50.300:FF:000134">
    <property type="entry name" value="Iron-enterobactin ABC transporter ATP-binding protein"/>
    <property type="match status" value="1"/>
</dbReference>
<dbReference type="PROSITE" id="PS50893">
    <property type="entry name" value="ABC_TRANSPORTER_2"/>
    <property type="match status" value="1"/>
</dbReference>
<evidence type="ECO:0000256" key="1">
    <source>
        <dbReference type="ARBA" id="ARBA00005417"/>
    </source>
</evidence>
<dbReference type="Pfam" id="PF00005">
    <property type="entry name" value="ABC_tran"/>
    <property type="match status" value="1"/>
</dbReference>
<dbReference type="GO" id="GO:0005524">
    <property type="term" value="F:ATP binding"/>
    <property type="evidence" value="ECO:0007669"/>
    <property type="project" value="UniProtKB-KW"/>
</dbReference>
<dbReference type="PANTHER" id="PTHR42794:SF2">
    <property type="entry name" value="ABC TRANSPORTER ATP-BINDING PROTEIN"/>
    <property type="match status" value="1"/>
</dbReference>
<dbReference type="Gene3D" id="3.40.50.300">
    <property type="entry name" value="P-loop containing nucleotide triphosphate hydrolases"/>
    <property type="match status" value="1"/>
</dbReference>
<dbReference type="Proteomes" id="UP000244906">
    <property type="component" value="Unassembled WGS sequence"/>
</dbReference>
<name>A0A2V1GNN0_9GAMM</name>
<dbReference type="PANTHER" id="PTHR42794">
    <property type="entry name" value="HEMIN IMPORT ATP-BINDING PROTEIN HMUV"/>
    <property type="match status" value="1"/>
</dbReference>
<keyword evidence="7" id="KW-1185">Reference proteome</keyword>
<evidence type="ECO:0000259" key="5">
    <source>
        <dbReference type="PROSITE" id="PS50893"/>
    </source>
</evidence>
<evidence type="ECO:0000313" key="7">
    <source>
        <dbReference type="Proteomes" id="UP000244906"/>
    </source>
</evidence>
<reference evidence="6 7" key="1">
    <citation type="submission" date="2018-04" db="EMBL/GenBank/DDBJ databases">
        <title>Thalassorhabdus spongiae gen. nov., sp. nov., isolated from a marine sponge in South-West Iceland.</title>
        <authorList>
            <person name="Knobloch S."/>
            <person name="Daussin A."/>
            <person name="Johannsson R."/>
            <person name="Marteinsson V.T."/>
        </authorList>
    </citation>
    <scope>NUCLEOTIDE SEQUENCE [LARGE SCALE GENOMIC DNA]</scope>
    <source>
        <strain evidence="6 7">Hp12</strain>
    </source>
</reference>
<sequence>MSLLNIGYLSLFLLHSHLPEKFLSNSGAKTLQGRTTPNQSSQTPFLEVEQLSWSVGQLQLLREISFSVNAGEFVGLIGPNGAGKSSLLRCIYGFNQPDVSKLLLDGQNLQKINSEHRARKIAVVLQENPSEFGLTLGEVVSLGALPSSSWLNPFQKPSTQHIEQVLEKVALSGRSDQPIHELSGGERQRAMIARAMLQKPKLLIMDEPTNHLDVRYQPQVLRLAQQMKISVLASIHDLNLAAAFCDRLILLDQGKLVANGTPKQVLTEKNLSEVFQIEAKVDNHPLHGCPRITFRYHQQSDIGSKSAGDWSC</sequence>
<comment type="similarity">
    <text evidence="1">Belongs to the ABC transporter superfamily.</text>
</comment>
<evidence type="ECO:0000313" key="6">
    <source>
        <dbReference type="EMBL" id="PVZ63937.1"/>
    </source>
</evidence>